<keyword evidence="3" id="KW-0732">Signal</keyword>
<proteinExistence type="predicted"/>
<dbReference type="EMBL" id="CAJNOJ010000310">
    <property type="protein sequence ID" value="CAF1389514.1"/>
    <property type="molecule type" value="Genomic_DNA"/>
</dbReference>
<comment type="caution">
    <text evidence="4">The sequence shown here is derived from an EMBL/GenBank/DDBJ whole genome shotgun (WGS) entry which is preliminary data.</text>
</comment>
<sequence length="252" mass="27465">MKILLSIFFIDLFIVSIYGDFNITLQVPKSNFTVNNTNVPFSIQISQLVNRPTFSSRICVYNYSTNTSVYQIDVSNSNSSVSYTNYTVAFYLPQNLYNASNEFYITFDVGVLFSNSTINSTAFTDPQFWHLRVIDPSTTTTTTTTTATTTTSSTTTTANVAVVTVTTSTTTTTTTTTTTSQTTRSSTTTTTTMTTTTTVTSAPVNTGEPPPTRSAQLGMGLGITFITIAILAEIIYFKYCYSGGDRGGSYYT</sequence>
<protein>
    <submittedName>
        <fullName evidence="4">Uncharacterized protein</fullName>
    </submittedName>
</protein>
<dbReference type="Proteomes" id="UP000663828">
    <property type="component" value="Unassembled WGS sequence"/>
</dbReference>
<keyword evidence="2" id="KW-0812">Transmembrane</keyword>
<organism evidence="4 6">
    <name type="scientific">Adineta ricciae</name>
    <name type="common">Rotifer</name>
    <dbReference type="NCBI Taxonomy" id="249248"/>
    <lineage>
        <taxon>Eukaryota</taxon>
        <taxon>Metazoa</taxon>
        <taxon>Spiralia</taxon>
        <taxon>Gnathifera</taxon>
        <taxon>Rotifera</taxon>
        <taxon>Eurotatoria</taxon>
        <taxon>Bdelloidea</taxon>
        <taxon>Adinetida</taxon>
        <taxon>Adinetidae</taxon>
        <taxon>Adineta</taxon>
    </lineage>
</organism>
<reference evidence="4" key="1">
    <citation type="submission" date="2021-02" db="EMBL/GenBank/DDBJ databases">
        <authorList>
            <person name="Nowell W R."/>
        </authorList>
    </citation>
    <scope>NUCLEOTIDE SEQUENCE</scope>
</reference>
<feature type="signal peptide" evidence="3">
    <location>
        <begin position="1"/>
        <end position="19"/>
    </location>
</feature>
<accession>A0A814W5M9</accession>
<evidence type="ECO:0000256" key="1">
    <source>
        <dbReference type="SAM" id="MobiDB-lite"/>
    </source>
</evidence>
<feature type="transmembrane region" description="Helical" evidence="2">
    <location>
        <begin position="217"/>
        <end position="237"/>
    </location>
</feature>
<keyword evidence="6" id="KW-1185">Reference proteome</keyword>
<keyword evidence="2" id="KW-0472">Membrane</keyword>
<dbReference type="OrthoDB" id="10044222at2759"/>
<dbReference type="EMBL" id="CAJNOR010001771">
    <property type="protein sequence ID" value="CAF1196670.1"/>
    <property type="molecule type" value="Genomic_DNA"/>
</dbReference>
<evidence type="ECO:0000256" key="3">
    <source>
        <dbReference type="SAM" id="SignalP"/>
    </source>
</evidence>
<gene>
    <name evidence="5" type="ORF">EDS130_LOCUS35386</name>
    <name evidence="4" type="ORF">XAT740_LOCUS23432</name>
</gene>
<feature type="region of interest" description="Disordered" evidence="1">
    <location>
        <begin position="171"/>
        <end position="192"/>
    </location>
</feature>
<feature type="chain" id="PRO_5036411019" evidence="3">
    <location>
        <begin position="20"/>
        <end position="252"/>
    </location>
</feature>
<evidence type="ECO:0000313" key="4">
    <source>
        <dbReference type="EMBL" id="CAF1196670.1"/>
    </source>
</evidence>
<dbReference type="Proteomes" id="UP000663852">
    <property type="component" value="Unassembled WGS sequence"/>
</dbReference>
<evidence type="ECO:0000256" key="2">
    <source>
        <dbReference type="SAM" id="Phobius"/>
    </source>
</evidence>
<dbReference type="AlphaFoldDB" id="A0A814W5M9"/>
<evidence type="ECO:0000313" key="6">
    <source>
        <dbReference type="Proteomes" id="UP000663828"/>
    </source>
</evidence>
<name>A0A814W5M9_ADIRI</name>
<evidence type="ECO:0000313" key="5">
    <source>
        <dbReference type="EMBL" id="CAF1389514.1"/>
    </source>
</evidence>
<keyword evidence="2" id="KW-1133">Transmembrane helix</keyword>